<keyword evidence="3 4" id="KW-0067">ATP-binding</keyword>
<name>A0A0X8FEF8_9LACT</name>
<dbReference type="EC" id="6.3.3.2" evidence="5"/>
<dbReference type="KEGG" id="aun:AWM73_04570"/>
<keyword evidence="7" id="KW-0436">Ligase</keyword>
<evidence type="ECO:0000256" key="3">
    <source>
        <dbReference type="ARBA" id="ARBA00022840"/>
    </source>
</evidence>
<dbReference type="GeneID" id="35768332"/>
<keyword evidence="5" id="KW-0479">Metal-binding</keyword>
<dbReference type="GO" id="GO:0009396">
    <property type="term" value="P:folic acid-containing compound biosynthetic process"/>
    <property type="evidence" value="ECO:0007669"/>
    <property type="project" value="TreeGrafter"/>
</dbReference>
<feature type="binding site" evidence="4">
    <location>
        <begin position="136"/>
        <end position="144"/>
    </location>
    <ligand>
        <name>ATP</name>
        <dbReference type="ChEBI" id="CHEBI:30616"/>
    </ligand>
</feature>
<dbReference type="AlphaFoldDB" id="A0A0X8FEF8"/>
<keyword evidence="9" id="KW-1185">Reference proteome</keyword>
<dbReference type="SUPFAM" id="SSF100950">
    <property type="entry name" value="NagB/RpiA/CoA transferase-like"/>
    <property type="match status" value="1"/>
</dbReference>
<dbReference type="Pfam" id="PF01812">
    <property type="entry name" value="5-FTHF_cyc-lig"/>
    <property type="match status" value="1"/>
</dbReference>
<evidence type="ECO:0000256" key="2">
    <source>
        <dbReference type="ARBA" id="ARBA00022741"/>
    </source>
</evidence>
<dbReference type="GO" id="GO:0035999">
    <property type="term" value="P:tetrahydrofolate interconversion"/>
    <property type="evidence" value="ECO:0007669"/>
    <property type="project" value="TreeGrafter"/>
</dbReference>
<dbReference type="GO" id="GO:0046872">
    <property type="term" value="F:metal ion binding"/>
    <property type="evidence" value="ECO:0007669"/>
    <property type="project" value="UniProtKB-KW"/>
</dbReference>
<evidence type="ECO:0000256" key="5">
    <source>
        <dbReference type="RuleBase" id="RU361279"/>
    </source>
</evidence>
<proteinExistence type="inferred from homology"/>
<organism evidence="7 8">
    <name type="scientific">Aerococcus urinae</name>
    <dbReference type="NCBI Taxonomy" id="1376"/>
    <lineage>
        <taxon>Bacteria</taxon>
        <taxon>Bacillati</taxon>
        <taxon>Bacillota</taxon>
        <taxon>Bacilli</taxon>
        <taxon>Lactobacillales</taxon>
        <taxon>Aerococcaceae</taxon>
        <taxon>Aerococcus</taxon>
    </lineage>
</organism>
<feature type="binding site" evidence="4">
    <location>
        <begin position="9"/>
        <end position="13"/>
    </location>
    <ligand>
        <name>ATP</name>
        <dbReference type="ChEBI" id="CHEBI:30616"/>
    </ligand>
</feature>
<keyword evidence="2 4" id="KW-0547">Nucleotide-binding</keyword>
<evidence type="ECO:0000313" key="7">
    <source>
        <dbReference type="EMBL" id="QPS00849.1"/>
    </source>
</evidence>
<dbReference type="EMBL" id="CP065662">
    <property type="protein sequence ID" value="QPS00849.1"/>
    <property type="molecule type" value="Genomic_DNA"/>
</dbReference>
<comment type="catalytic activity">
    <reaction evidence="5">
        <text>(6S)-5-formyl-5,6,7,8-tetrahydrofolate + ATP = (6R)-5,10-methenyltetrahydrofolate + ADP + phosphate</text>
        <dbReference type="Rhea" id="RHEA:10488"/>
        <dbReference type="ChEBI" id="CHEBI:30616"/>
        <dbReference type="ChEBI" id="CHEBI:43474"/>
        <dbReference type="ChEBI" id="CHEBI:57455"/>
        <dbReference type="ChEBI" id="CHEBI:57457"/>
        <dbReference type="ChEBI" id="CHEBI:456216"/>
        <dbReference type="EC" id="6.3.3.2"/>
    </reaction>
</comment>
<dbReference type="OrthoDB" id="9801938at2"/>
<dbReference type="Proteomes" id="UP000594771">
    <property type="component" value="Chromosome"/>
</dbReference>
<evidence type="ECO:0000313" key="6">
    <source>
        <dbReference type="EMBL" id="MCY3052532.1"/>
    </source>
</evidence>
<dbReference type="GO" id="GO:0030272">
    <property type="term" value="F:5-formyltetrahydrofolate cyclo-ligase activity"/>
    <property type="evidence" value="ECO:0007669"/>
    <property type="project" value="UniProtKB-EC"/>
</dbReference>
<dbReference type="PANTHER" id="PTHR23407:SF1">
    <property type="entry name" value="5-FORMYLTETRAHYDROFOLATE CYCLO-LIGASE"/>
    <property type="match status" value="1"/>
</dbReference>
<evidence type="ECO:0000256" key="4">
    <source>
        <dbReference type="PIRSR" id="PIRSR006806-1"/>
    </source>
</evidence>
<dbReference type="Gene3D" id="3.40.50.10420">
    <property type="entry name" value="NagB/RpiA/CoA transferase-like"/>
    <property type="match status" value="1"/>
</dbReference>
<evidence type="ECO:0000313" key="8">
    <source>
        <dbReference type="Proteomes" id="UP000594771"/>
    </source>
</evidence>
<gene>
    <name evidence="7" type="ORF">I6G68_05485</name>
    <name evidence="6" type="ORF">ODY43_00745</name>
</gene>
<dbReference type="InterPro" id="IPR002698">
    <property type="entry name" value="FTHF_cligase"/>
</dbReference>
<evidence type="ECO:0000256" key="1">
    <source>
        <dbReference type="ARBA" id="ARBA00010638"/>
    </source>
</evidence>
<dbReference type="NCBIfam" id="TIGR02727">
    <property type="entry name" value="MTHFS_bact"/>
    <property type="match status" value="1"/>
</dbReference>
<feature type="binding site" evidence="4">
    <location>
        <position position="60"/>
    </location>
    <ligand>
        <name>substrate</name>
    </ligand>
</feature>
<keyword evidence="5" id="KW-0460">Magnesium</keyword>
<dbReference type="GO" id="GO:0005524">
    <property type="term" value="F:ATP binding"/>
    <property type="evidence" value="ECO:0007669"/>
    <property type="project" value="UniProtKB-KW"/>
</dbReference>
<comment type="similarity">
    <text evidence="1 5">Belongs to the 5-formyltetrahydrofolate cyclo-ligase family.</text>
</comment>
<sequence>MIDEIDKAKASLRKKIKSKRQGLPQSYYQWANEIISYKLVNFSIFNQAKHILLFASLPFEFNTQELIDFCFKQGIQVVLPRVQGKSLDLHYIDESTTYQKSKYGIWEPQANSPQADISKVDLIILPCLSCNRQGQRLGYGGGYYDRLLADFKGTTIIPYFDKLMSSNIPCNDYDVRVDYIISESGFFSTSESNDQPFPE</sequence>
<protein>
    <recommendedName>
        <fullName evidence="5">5-formyltetrahydrofolate cyclo-ligase</fullName>
        <ecNumber evidence="5">6.3.3.2</ecNumber>
    </recommendedName>
</protein>
<reference evidence="6" key="2">
    <citation type="submission" date="2022-09" db="EMBL/GenBank/DDBJ databases">
        <title>Aerococcus urinae taxonomy study.</title>
        <authorList>
            <person name="Christensen J."/>
            <person name="Senneby E."/>
        </authorList>
    </citation>
    <scope>NUCLEOTIDE SEQUENCE</scope>
    <source>
        <strain evidence="6">NLD-066-U95</strain>
    </source>
</reference>
<comment type="cofactor">
    <cofactor evidence="5">
        <name>Mg(2+)</name>
        <dbReference type="ChEBI" id="CHEBI:18420"/>
    </cofactor>
</comment>
<dbReference type="InterPro" id="IPR024185">
    <property type="entry name" value="FTHF_cligase-like_sf"/>
</dbReference>
<dbReference type="PIRSF" id="PIRSF006806">
    <property type="entry name" value="FTHF_cligase"/>
    <property type="match status" value="1"/>
</dbReference>
<dbReference type="InterPro" id="IPR037171">
    <property type="entry name" value="NagB/RpiA_transferase-like"/>
</dbReference>
<dbReference type="PANTHER" id="PTHR23407">
    <property type="entry name" value="ATPASE INHIBITOR/5-FORMYLTETRAHYDROFOLATE CYCLO-LIGASE"/>
    <property type="match status" value="1"/>
</dbReference>
<reference evidence="7 8" key="1">
    <citation type="submission" date="2020-12" db="EMBL/GenBank/DDBJ databases">
        <title>FDA dAtabase for Regulatory Grade micrObial Sequences (FDA-ARGOS): Supporting development and validation of Infectious Disease Dx tests.</title>
        <authorList>
            <person name="Sproer C."/>
            <person name="Gronow S."/>
            <person name="Severitt S."/>
            <person name="Schroder I."/>
            <person name="Tallon L."/>
            <person name="Sadzewicz L."/>
            <person name="Zhao X."/>
            <person name="Boylan J."/>
            <person name="Ott S."/>
            <person name="Bowen H."/>
            <person name="Vavikolanu K."/>
            <person name="Mehta A."/>
            <person name="Aluvathingal J."/>
            <person name="Nadendla S."/>
            <person name="Lowell S."/>
            <person name="Myers T."/>
            <person name="Yan Y."/>
            <person name="Sichtig H."/>
        </authorList>
    </citation>
    <scope>NUCLEOTIDE SEQUENCE [LARGE SCALE GENOMIC DNA]</scope>
    <source>
        <strain evidence="7 8">FDAARGOS_911</strain>
    </source>
</reference>
<dbReference type="EMBL" id="JAOTML010000001">
    <property type="protein sequence ID" value="MCY3052532.1"/>
    <property type="molecule type" value="Genomic_DNA"/>
</dbReference>
<dbReference type="Proteomes" id="UP001069145">
    <property type="component" value="Unassembled WGS sequence"/>
</dbReference>
<accession>A0A0X8FEF8</accession>
<evidence type="ECO:0000313" key="9">
    <source>
        <dbReference type="Proteomes" id="UP001069145"/>
    </source>
</evidence>
<dbReference type="RefSeq" id="WP_060778278.1">
    <property type="nucleotide sequence ID" value="NZ_CAJHLF010000002.1"/>
</dbReference>